<name>A0A395SFD7_9HYPO</name>
<dbReference type="SUPFAM" id="SSF57756">
    <property type="entry name" value="Retrovirus zinc finger-like domains"/>
    <property type="match status" value="1"/>
</dbReference>
<dbReference type="AlphaFoldDB" id="A0A395SFD7"/>
<dbReference type="GO" id="GO:0003676">
    <property type="term" value="F:nucleic acid binding"/>
    <property type="evidence" value="ECO:0007669"/>
    <property type="project" value="InterPro"/>
</dbReference>
<comment type="caution">
    <text evidence="2">The sequence shown here is derived from an EMBL/GenBank/DDBJ whole genome shotgun (WGS) entry which is preliminary data.</text>
</comment>
<feature type="region of interest" description="Disordered" evidence="1">
    <location>
        <begin position="125"/>
        <end position="161"/>
    </location>
</feature>
<feature type="compositionally biased region" description="Basic and acidic residues" evidence="1">
    <location>
        <begin position="152"/>
        <end position="161"/>
    </location>
</feature>
<dbReference type="GO" id="GO:0008270">
    <property type="term" value="F:zinc ion binding"/>
    <property type="evidence" value="ECO:0007669"/>
    <property type="project" value="InterPro"/>
</dbReference>
<sequence length="161" mass="17542">MSFALLRLREGEGAACTSFSRRAQFASPTHSFSLRAQFASPTHSFSLRAQLASPTHSFSLRAQLASTASVPSGRARAPKRCNFCNRHGHFQSACPKFLHQQQLEADNIELLTLYSALAAKTGRQTLTRAPPSSSATSATTPQPRFVPVAAPVEKDKEKEKQ</sequence>
<dbReference type="InterPro" id="IPR036875">
    <property type="entry name" value="Znf_CCHC_sf"/>
</dbReference>
<dbReference type="Proteomes" id="UP000266234">
    <property type="component" value="Unassembled WGS sequence"/>
</dbReference>
<gene>
    <name evidence="2" type="ORF">FLONG3_7236</name>
</gene>
<proteinExistence type="predicted"/>
<reference evidence="2 3" key="1">
    <citation type="journal article" date="2018" name="PLoS Pathog.">
        <title>Evolution of structural diversity of trichothecenes, a family of toxins produced by plant pathogenic and entomopathogenic fungi.</title>
        <authorList>
            <person name="Proctor R.H."/>
            <person name="McCormick S.P."/>
            <person name="Kim H.S."/>
            <person name="Cardoza R.E."/>
            <person name="Stanley A.M."/>
            <person name="Lindo L."/>
            <person name="Kelly A."/>
            <person name="Brown D.W."/>
            <person name="Lee T."/>
            <person name="Vaughan M.M."/>
            <person name="Alexander N.J."/>
            <person name="Busman M."/>
            <person name="Gutierrez S."/>
        </authorList>
    </citation>
    <scope>NUCLEOTIDE SEQUENCE [LARGE SCALE GENOMIC DNA]</scope>
    <source>
        <strain evidence="2 3">NRRL 20695</strain>
    </source>
</reference>
<feature type="compositionally biased region" description="Low complexity" evidence="1">
    <location>
        <begin position="129"/>
        <end position="141"/>
    </location>
</feature>
<evidence type="ECO:0008006" key="4">
    <source>
        <dbReference type="Google" id="ProtNLM"/>
    </source>
</evidence>
<evidence type="ECO:0000313" key="2">
    <source>
        <dbReference type="EMBL" id="RGP71108.1"/>
    </source>
</evidence>
<accession>A0A395SFD7</accession>
<keyword evidence="3" id="KW-1185">Reference proteome</keyword>
<evidence type="ECO:0000256" key="1">
    <source>
        <dbReference type="SAM" id="MobiDB-lite"/>
    </source>
</evidence>
<protein>
    <recommendedName>
        <fullName evidence="4">CCHC-type domain-containing protein</fullName>
    </recommendedName>
</protein>
<organism evidence="2 3">
    <name type="scientific">Fusarium longipes</name>
    <dbReference type="NCBI Taxonomy" id="694270"/>
    <lineage>
        <taxon>Eukaryota</taxon>
        <taxon>Fungi</taxon>
        <taxon>Dikarya</taxon>
        <taxon>Ascomycota</taxon>
        <taxon>Pezizomycotina</taxon>
        <taxon>Sordariomycetes</taxon>
        <taxon>Hypocreomycetidae</taxon>
        <taxon>Hypocreales</taxon>
        <taxon>Nectriaceae</taxon>
        <taxon>Fusarium</taxon>
    </lineage>
</organism>
<evidence type="ECO:0000313" key="3">
    <source>
        <dbReference type="Proteomes" id="UP000266234"/>
    </source>
</evidence>
<dbReference type="EMBL" id="PXOG01000163">
    <property type="protein sequence ID" value="RGP71108.1"/>
    <property type="molecule type" value="Genomic_DNA"/>
</dbReference>